<dbReference type="AlphaFoldDB" id="A0A7J7VR01"/>
<evidence type="ECO:0000313" key="1">
    <source>
        <dbReference type="EMBL" id="KAF6327635.1"/>
    </source>
</evidence>
<reference evidence="1 2" key="1">
    <citation type="journal article" date="2020" name="Nature">
        <title>Six reference-quality genomes reveal evolution of bat adaptations.</title>
        <authorList>
            <person name="Jebb D."/>
            <person name="Huang Z."/>
            <person name="Pippel M."/>
            <person name="Hughes G.M."/>
            <person name="Lavrichenko K."/>
            <person name="Devanna P."/>
            <person name="Winkler S."/>
            <person name="Jermiin L.S."/>
            <person name="Skirmuntt E.C."/>
            <person name="Katzourakis A."/>
            <person name="Burkitt-Gray L."/>
            <person name="Ray D.A."/>
            <person name="Sullivan K.A.M."/>
            <person name="Roscito J.G."/>
            <person name="Kirilenko B.M."/>
            <person name="Davalos L.M."/>
            <person name="Corthals A.P."/>
            <person name="Power M.L."/>
            <person name="Jones G."/>
            <person name="Ransome R.D."/>
            <person name="Dechmann D.K.N."/>
            <person name="Locatelli A.G."/>
            <person name="Puechmaille S.J."/>
            <person name="Fedrigo O."/>
            <person name="Jarvis E.D."/>
            <person name="Hiller M."/>
            <person name="Vernes S.C."/>
            <person name="Myers E.W."/>
            <person name="Teeling E.C."/>
        </authorList>
    </citation>
    <scope>NUCLEOTIDE SEQUENCE [LARGE SCALE GENOMIC DNA]</scope>
    <source>
        <strain evidence="1">MRhiFer1</strain>
        <tissue evidence="1">Lung</tissue>
    </source>
</reference>
<dbReference type="EMBL" id="JACAGC010000012">
    <property type="protein sequence ID" value="KAF6327635.1"/>
    <property type="molecule type" value="Genomic_DNA"/>
</dbReference>
<name>A0A7J7VR01_RHIFE</name>
<organism evidence="1 2">
    <name type="scientific">Rhinolophus ferrumequinum</name>
    <name type="common">Greater horseshoe bat</name>
    <dbReference type="NCBI Taxonomy" id="59479"/>
    <lineage>
        <taxon>Eukaryota</taxon>
        <taxon>Metazoa</taxon>
        <taxon>Chordata</taxon>
        <taxon>Craniata</taxon>
        <taxon>Vertebrata</taxon>
        <taxon>Euteleostomi</taxon>
        <taxon>Mammalia</taxon>
        <taxon>Eutheria</taxon>
        <taxon>Laurasiatheria</taxon>
        <taxon>Chiroptera</taxon>
        <taxon>Yinpterochiroptera</taxon>
        <taxon>Rhinolophoidea</taxon>
        <taxon>Rhinolophidae</taxon>
        <taxon>Rhinolophinae</taxon>
        <taxon>Rhinolophus</taxon>
    </lineage>
</organism>
<dbReference type="Proteomes" id="UP000585614">
    <property type="component" value="Unassembled WGS sequence"/>
</dbReference>
<evidence type="ECO:0000313" key="2">
    <source>
        <dbReference type="Proteomes" id="UP000585614"/>
    </source>
</evidence>
<proteinExistence type="predicted"/>
<comment type="caution">
    <text evidence="1">The sequence shown here is derived from an EMBL/GenBank/DDBJ whole genome shotgun (WGS) entry which is preliminary data.</text>
</comment>
<accession>A0A7J7VR01</accession>
<sequence length="122" mass="12927">MGCLRMDWPLCIVSPAFGLSTFHFHASHPRNPAAFISNGGLSRGDGVLRDVRRRPVCSARGHAGRGVCGGGTAFPKVCFPRWCRGTLGRGFLRGPWGWAGRGKPAGLRGKTVSIVCLPASPA</sequence>
<protein>
    <submittedName>
        <fullName evidence="1">Uncharacterized protein</fullName>
    </submittedName>
</protein>
<gene>
    <name evidence="1" type="ORF">mRhiFer1_008326</name>
</gene>